<reference evidence="2" key="1">
    <citation type="submission" date="2017-01" db="EMBL/GenBank/DDBJ databases">
        <title>An insight into the sialome and mialome of the horn fly, Haematobia irritans.</title>
        <authorList>
            <person name="Breijo M."/>
            <person name="Boiani M."/>
            <person name="Ures X."/>
            <person name="Rocha S."/>
            <person name="Sequeira M."/>
            <person name="Ribeiro J.M."/>
        </authorList>
    </citation>
    <scope>NUCLEOTIDE SEQUENCE</scope>
</reference>
<name>A0A1L8EEG4_HAEIR</name>
<keyword evidence="1" id="KW-0472">Membrane</keyword>
<feature type="transmembrane region" description="Helical" evidence="1">
    <location>
        <begin position="23"/>
        <end position="39"/>
    </location>
</feature>
<dbReference type="PANTHER" id="PTHR38640:SF1">
    <property type="entry name" value="GEO09659P1"/>
    <property type="match status" value="1"/>
</dbReference>
<dbReference type="EMBL" id="GFDG01001697">
    <property type="protein sequence ID" value="JAV17102.1"/>
    <property type="molecule type" value="Transcribed_RNA"/>
</dbReference>
<dbReference type="AlphaFoldDB" id="A0A1L8EEG4"/>
<sequence length="150" mass="16119">MADKKACTLCEKIGLKPFTKENIYYYYIPIHGLVSYGGLSVNVMNPSLVSKVLSPKKDLTNVLLLSSVVGAAFYIYGRPSMAGVRNGKRGVYALMGGSLWAMGSVLFWAIMKSVLPQDNNAVATIAGLATGAAIVKVASDYFEDTDKLVK</sequence>
<keyword evidence="1" id="KW-0812">Transmembrane</keyword>
<feature type="transmembrane region" description="Helical" evidence="1">
    <location>
        <begin position="59"/>
        <end position="77"/>
    </location>
</feature>
<evidence type="ECO:0000313" key="2">
    <source>
        <dbReference type="EMBL" id="JAV17102.1"/>
    </source>
</evidence>
<organism evidence="2">
    <name type="scientific">Haematobia irritans</name>
    <name type="common">Horn fly</name>
    <name type="synonym">Conops irritans</name>
    <dbReference type="NCBI Taxonomy" id="7368"/>
    <lineage>
        <taxon>Eukaryota</taxon>
        <taxon>Metazoa</taxon>
        <taxon>Ecdysozoa</taxon>
        <taxon>Arthropoda</taxon>
        <taxon>Hexapoda</taxon>
        <taxon>Insecta</taxon>
        <taxon>Pterygota</taxon>
        <taxon>Neoptera</taxon>
        <taxon>Endopterygota</taxon>
        <taxon>Diptera</taxon>
        <taxon>Brachycera</taxon>
        <taxon>Muscomorpha</taxon>
        <taxon>Muscoidea</taxon>
        <taxon>Muscidae</taxon>
        <taxon>Haematobia</taxon>
    </lineage>
</organism>
<evidence type="ECO:0000256" key="1">
    <source>
        <dbReference type="SAM" id="Phobius"/>
    </source>
</evidence>
<feature type="transmembrane region" description="Helical" evidence="1">
    <location>
        <begin position="89"/>
        <end position="110"/>
    </location>
</feature>
<keyword evidence="1" id="KW-1133">Transmembrane helix</keyword>
<proteinExistence type="predicted"/>
<accession>A0A1L8EEG4</accession>
<dbReference type="PANTHER" id="PTHR38640">
    <property type="entry name" value="GEO09659P1"/>
    <property type="match status" value="1"/>
</dbReference>
<protein>
    <submittedName>
        <fullName evidence="2">Uncharacterized protein</fullName>
    </submittedName>
</protein>
<feature type="transmembrane region" description="Helical" evidence="1">
    <location>
        <begin position="122"/>
        <end position="142"/>
    </location>
</feature>